<dbReference type="AlphaFoldDB" id="M9RKC9"/>
<dbReference type="SUPFAM" id="SSF54975">
    <property type="entry name" value="Acylphosphatase/BLUF domain-like"/>
    <property type="match status" value="1"/>
</dbReference>
<dbReference type="eggNOG" id="COG5001">
    <property type="taxonomic scope" value="Bacteria"/>
</dbReference>
<feature type="domain" description="BLUF" evidence="1">
    <location>
        <begin position="1"/>
        <end position="90"/>
    </location>
</feature>
<dbReference type="Pfam" id="PF04940">
    <property type="entry name" value="BLUF"/>
    <property type="match status" value="1"/>
</dbReference>
<evidence type="ECO:0000313" key="2">
    <source>
        <dbReference type="EMBL" id="AGI70285.1"/>
    </source>
</evidence>
<evidence type="ECO:0000313" key="3">
    <source>
        <dbReference type="Proteomes" id="UP000004688"/>
    </source>
</evidence>
<dbReference type="HOGENOM" id="CLU_097099_3_1_5"/>
<dbReference type="EMBL" id="CP003742">
    <property type="protein sequence ID" value="AGI70285.1"/>
    <property type="molecule type" value="Genomic_DNA"/>
</dbReference>
<evidence type="ECO:0000259" key="1">
    <source>
        <dbReference type="PROSITE" id="PS50925"/>
    </source>
</evidence>
<dbReference type="GO" id="GO:0009882">
    <property type="term" value="F:blue light photoreceptor activity"/>
    <property type="evidence" value="ECO:0007669"/>
    <property type="project" value="InterPro"/>
</dbReference>
<accession>M9RKC9</accession>
<dbReference type="InterPro" id="IPR007024">
    <property type="entry name" value="BLUF_domain"/>
</dbReference>
<organism evidence="2 3">
    <name type="scientific">Octadecabacter arcticus 238</name>
    <dbReference type="NCBI Taxonomy" id="391616"/>
    <lineage>
        <taxon>Bacteria</taxon>
        <taxon>Pseudomonadati</taxon>
        <taxon>Pseudomonadota</taxon>
        <taxon>Alphaproteobacteria</taxon>
        <taxon>Rhodobacterales</taxon>
        <taxon>Roseobacteraceae</taxon>
        <taxon>Octadecabacter</taxon>
    </lineage>
</organism>
<protein>
    <submittedName>
        <fullName evidence="2">Putative BLUF domain-containing protein</fullName>
    </submittedName>
</protein>
<gene>
    <name evidence="2" type="ORF">OA238_c00090</name>
</gene>
<dbReference type="GO" id="GO:0071949">
    <property type="term" value="F:FAD binding"/>
    <property type="evidence" value="ECO:0007669"/>
    <property type="project" value="InterPro"/>
</dbReference>
<dbReference type="SMART" id="SM01034">
    <property type="entry name" value="BLUF"/>
    <property type="match status" value="1"/>
</dbReference>
<dbReference type="STRING" id="391616.OA238_c00090"/>
<dbReference type="PROSITE" id="PS50925">
    <property type="entry name" value="BLUF"/>
    <property type="match status" value="1"/>
</dbReference>
<name>M9RKC9_9RHOB</name>
<dbReference type="Gene3D" id="3.30.70.100">
    <property type="match status" value="1"/>
</dbReference>
<reference evidence="2 3" key="1">
    <citation type="journal article" date="2013" name="PLoS ONE">
        <title>Poles Apart: Arctic and Antarctic Octadecabacter strains Share High Genome Plasticity and a New Type of Xanthorhodopsin.</title>
        <authorList>
            <person name="Vollmers J."/>
            <person name="Voget S."/>
            <person name="Dietrich S."/>
            <person name="Gollnow K."/>
            <person name="Smits M."/>
            <person name="Meyer K."/>
            <person name="Brinkhoff T."/>
            <person name="Simon M."/>
            <person name="Daniel R."/>
        </authorList>
    </citation>
    <scope>NUCLEOTIDE SEQUENCE [LARGE SCALE GENOMIC DNA]</scope>
    <source>
        <strain evidence="2 3">238</strain>
    </source>
</reference>
<proteinExistence type="predicted"/>
<dbReference type="InterPro" id="IPR036046">
    <property type="entry name" value="Acylphosphatase-like_dom_sf"/>
</dbReference>
<keyword evidence="3" id="KW-1185">Reference proteome</keyword>
<dbReference type="Proteomes" id="UP000004688">
    <property type="component" value="Chromosome"/>
</dbReference>
<dbReference type="KEGG" id="oar:OA238_c00090"/>
<sequence length="106" mass="11761">MQRSHSTAYADISAADVYEIATRSSEANIENKITGALAFDGEKFCQCLEGKHESVQNLIETIQKDGRNSDLEVIAEKAITVRYFGDWSMLYVDGQGFSPVTDAMNF</sequence>